<dbReference type="Proteomes" id="UP000321400">
    <property type="component" value="Unassembled WGS sequence"/>
</dbReference>
<dbReference type="CDD" id="cd19991">
    <property type="entry name" value="PBP1_ABC_xylose_binding"/>
    <property type="match status" value="1"/>
</dbReference>
<reference evidence="5 6" key="1">
    <citation type="submission" date="2019-07" db="EMBL/GenBank/DDBJ databases">
        <title>Whole genome shotgun sequence of Halolactibacillus alkaliphilus NBRC 103919.</title>
        <authorList>
            <person name="Hosoyama A."/>
            <person name="Uohara A."/>
            <person name="Ohji S."/>
            <person name="Ichikawa N."/>
        </authorList>
    </citation>
    <scope>NUCLEOTIDE SEQUENCE [LARGE SCALE GENOMIC DNA]</scope>
    <source>
        <strain evidence="5 6">NBRC 103919</strain>
    </source>
</reference>
<protein>
    <submittedName>
        <fullName evidence="5">Xylose ABC transporter substrate-binding protein</fullName>
    </submittedName>
</protein>
<dbReference type="GO" id="GO:0030246">
    <property type="term" value="F:carbohydrate binding"/>
    <property type="evidence" value="ECO:0007669"/>
    <property type="project" value="TreeGrafter"/>
</dbReference>
<dbReference type="Gene3D" id="3.40.50.2300">
    <property type="match status" value="2"/>
</dbReference>
<evidence type="ECO:0000313" key="6">
    <source>
        <dbReference type="Proteomes" id="UP000321400"/>
    </source>
</evidence>
<organism evidence="5 6">
    <name type="scientific">Halolactibacillus alkaliphilus</name>
    <dbReference type="NCBI Taxonomy" id="442899"/>
    <lineage>
        <taxon>Bacteria</taxon>
        <taxon>Bacillati</taxon>
        <taxon>Bacillota</taxon>
        <taxon>Bacilli</taxon>
        <taxon>Bacillales</taxon>
        <taxon>Bacillaceae</taxon>
        <taxon>Halolactibacillus</taxon>
    </lineage>
</organism>
<proteinExistence type="predicted"/>
<name>A0A511X2F8_9BACI</name>
<dbReference type="AlphaFoldDB" id="A0A511X2F8"/>
<dbReference type="PANTHER" id="PTHR30036">
    <property type="entry name" value="D-XYLOSE-BINDING PERIPLASMIC PROTEIN"/>
    <property type="match status" value="1"/>
</dbReference>
<evidence type="ECO:0000313" key="5">
    <source>
        <dbReference type="EMBL" id="GEN57129.1"/>
    </source>
</evidence>
<comment type="caution">
    <text evidence="5">The sequence shown here is derived from an EMBL/GenBank/DDBJ whole genome shotgun (WGS) entry which is preliminary data.</text>
</comment>
<keyword evidence="2 3" id="KW-0732">Signal</keyword>
<feature type="signal peptide" evidence="3">
    <location>
        <begin position="1"/>
        <end position="17"/>
    </location>
</feature>
<dbReference type="Pfam" id="PF13407">
    <property type="entry name" value="Peripla_BP_4"/>
    <property type="match status" value="1"/>
</dbReference>
<evidence type="ECO:0000259" key="4">
    <source>
        <dbReference type="Pfam" id="PF13407"/>
    </source>
</evidence>
<keyword evidence="6" id="KW-1185">Reference proteome</keyword>
<dbReference type="SUPFAM" id="SSF53822">
    <property type="entry name" value="Periplasmic binding protein-like I"/>
    <property type="match status" value="1"/>
</dbReference>
<evidence type="ECO:0000256" key="1">
    <source>
        <dbReference type="ARBA" id="ARBA00004196"/>
    </source>
</evidence>
<dbReference type="STRING" id="442899.SAMN05720591_11915"/>
<gene>
    <name evidence="5" type="ORF">HAL01_15930</name>
</gene>
<comment type="subcellular location">
    <subcellularLocation>
        <location evidence="1">Cell envelope</location>
    </subcellularLocation>
</comment>
<accession>A0A511X2F8</accession>
<evidence type="ECO:0000256" key="3">
    <source>
        <dbReference type="SAM" id="SignalP"/>
    </source>
</evidence>
<dbReference type="InterPro" id="IPR050555">
    <property type="entry name" value="Bact_Solute-Bind_Prot2"/>
</dbReference>
<feature type="domain" description="Periplasmic binding protein" evidence="4">
    <location>
        <begin position="43"/>
        <end position="299"/>
    </location>
</feature>
<dbReference type="InterPro" id="IPR028082">
    <property type="entry name" value="Peripla_BP_I"/>
</dbReference>
<feature type="chain" id="PRO_5039257794" evidence="3">
    <location>
        <begin position="18"/>
        <end position="347"/>
    </location>
</feature>
<dbReference type="EMBL" id="BJYE01000019">
    <property type="protein sequence ID" value="GEN57129.1"/>
    <property type="molecule type" value="Genomic_DNA"/>
</dbReference>
<sequence length="347" mass="38081">MRRLLMLSCLFTLLGCAVETPPLEEPDVDDNHEAVLNENITVGLSMDTLIEERWHKDRDMFSEAVRGQGADIIVRAANGNDALQIAQAERMITDGVDVLVLVPHNAEAAATIVGRAQAAGIPVISYDRLVKNANIDLYISFDNKEVGRLQAKAMLEAVPSGQYVYIGGANTDNNAHLMREGVYEVLKPHIDAGKIQVVYDEWTDAWRPKEAKKNMLAALKANDHKIDAIIAANDATAGGAIEALTEAGIKKQIPIVGQDAELQGIKRLFTEEQLMTVYKSINELTEKAAEMAIKLARGEPIETNHVINNGKKDVPTIYLTPVTVTKDNIEETVIKDGFHDAEDIYSD</sequence>
<dbReference type="PANTHER" id="PTHR30036:SF1">
    <property type="entry name" value="D-XYLOSE-BINDING PERIPLASMIC PROTEIN"/>
    <property type="match status" value="1"/>
</dbReference>
<dbReference type="InterPro" id="IPR025997">
    <property type="entry name" value="SBP_2_dom"/>
</dbReference>
<dbReference type="GO" id="GO:0030288">
    <property type="term" value="C:outer membrane-bounded periplasmic space"/>
    <property type="evidence" value="ECO:0007669"/>
    <property type="project" value="TreeGrafter"/>
</dbReference>
<dbReference type="PROSITE" id="PS51257">
    <property type="entry name" value="PROKAR_LIPOPROTEIN"/>
    <property type="match status" value="1"/>
</dbReference>
<evidence type="ECO:0000256" key="2">
    <source>
        <dbReference type="ARBA" id="ARBA00022729"/>
    </source>
</evidence>